<evidence type="ECO:0000256" key="1">
    <source>
        <dbReference type="ARBA" id="ARBA00007435"/>
    </source>
</evidence>
<dbReference type="PANTHER" id="PTHR34477">
    <property type="entry name" value="UPF0213 PROTEIN YHBQ"/>
    <property type="match status" value="1"/>
</dbReference>
<dbReference type="CDD" id="cd10449">
    <property type="entry name" value="GIY-YIG_SLX1_like"/>
    <property type="match status" value="1"/>
</dbReference>
<protein>
    <recommendedName>
        <fullName evidence="2">GIY-YIG domain-containing protein</fullName>
    </recommendedName>
</protein>
<gene>
    <name evidence="3" type="ORF">A3C96_03090</name>
</gene>
<dbReference type="InterPro" id="IPR000305">
    <property type="entry name" value="GIY-YIG_endonuc"/>
</dbReference>
<dbReference type="EMBL" id="MGEA01000048">
    <property type="protein sequence ID" value="OGL73758.1"/>
    <property type="molecule type" value="Genomic_DNA"/>
</dbReference>
<organism evidence="3 4">
    <name type="scientific">Candidatus Uhrbacteria bacterium RIFCSPHIGHO2_02_FULL_60_10</name>
    <dbReference type="NCBI Taxonomy" id="1802392"/>
    <lineage>
        <taxon>Bacteria</taxon>
        <taxon>Candidatus Uhriibacteriota</taxon>
    </lineage>
</organism>
<accession>A0A1F7U7F1</accession>
<dbReference type="AlphaFoldDB" id="A0A1F7U7F1"/>
<dbReference type="InterPro" id="IPR035901">
    <property type="entry name" value="GIY-YIG_endonuc_sf"/>
</dbReference>
<proteinExistence type="inferred from homology"/>
<sequence length="79" mass="9218">MYFTYIIRSGLDGRYYYGSASDVHARLAAHNSGSSAYTKKFRPWYLVWFGAFGSKQKAEEFERYLKCGFGHAFSRKRLL</sequence>
<dbReference type="InterPro" id="IPR050190">
    <property type="entry name" value="UPF0213_domain"/>
</dbReference>
<dbReference type="Gene3D" id="3.40.1440.10">
    <property type="entry name" value="GIY-YIG endonuclease"/>
    <property type="match status" value="1"/>
</dbReference>
<name>A0A1F7U7F1_9BACT</name>
<comment type="similarity">
    <text evidence="1">Belongs to the UPF0213 family.</text>
</comment>
<dbReference type="PROSITE" id="PS50164">
    <property type="entry name" value="GIY_YIG"/>
    <property type="match status" value="1"/>
</dbReference>
<dbReference type="PANTHER" id="PTHR34477:SF1">
    <property type="entry name" value="UPF0213 PROTEIN YHBQ"/>
    <property type="match status" value="1"/>
</dbReference>
<evidence type="ECO:0000313" key="3">
    <source>
        <dbReference type="EMBL" id="OGL73758.1"/>
    </source>
</evidence>
<feature type="domain" description="GIY-YIG" evidence="2">
    <location>
        <begin position="1"/>
        <end position="79"/>
    </location>
</feature>
<dbReference type="Pfam" id="PF01541">
    <property type="entry name" value="GIY-YIG"/>
    <property type="match status" value="1"/>
</dbReference>
<dbReference type="SUPFAM" id="SSF82771">
    <property type="entry name" value="GIY-YIG endonuclease"/>
    <property type="match status" value="1"/>
</dbReference>
<dbReference type="Proteomes" id="UP000177088">
    <property type="component" value="Unassembled WGS sequence"/>
</dbReference>
<evidence type="ECO:0000259" key="2">
    <source>
        <dbReference type="PROSITE" id="PS50164"/>
    </source>
</evidence>
<evidence type="ECO:0000313" key="4">
    <source>
        <dbReference type="Proteomes" id="UP000177088"/>
    </source>
</evidence>
<comment type="caution">
    <text evidence="3">The sequence shown here is derived from an EMBL/GenBank/DDBJ whole genome shotgun (WGS) entry which is preliminary data.</text>
</comment>
<reference evidence="3 4" key="1">
    <citation type="journal article" date="2016" name="Nat. Commun.">
        <title>Thousands of microbial genomes shed light on interconnected biogeochemical processes in an aquifer system.</title>
        <authorList>
            <person name="Anantharaman K."/>
            <person name="Brown C.T."/>
            <person name="Hug L.A."/>
            <person name="Sharon I."/>
            <person name="Castelle C.J."/>
            <person name="Probst A.J."/>
            <person name="Thomas B.C."/>
            <person name="Singh A."/>
            <person name="Wilkins M.J."/>
            <person name="Karaoz U."/>
            <person name="Brodie E.L."/>
            <person name="Williams K.H."/>
            <person name="Hubbard S.S."/>
            <person name="Banfield J.F."/>
        </authorList>
    </citation>
    <scope>NUCLEOTIDE SEQUENCE [LARGE SCALE GENOMIC DNA]</scope>
</reference>